<name>A0A7L7LCD2_9BACT</name>
<dbReference type="InterPro" id="IPR003675">
    <property type="entry name" value="Rce1/LyrA-like_dom"/>
</dbReference>
<dbReference type="GO" id="GO:0006508">
    <property type="term" value="P:proteolysis"/>
    <property type="evidence" value="ECO:0007669"/>
    <property type="project" value="UniProtKB-KW"/>
</dbReference>
<keyword evidence="2" id="KW-0645">Protease</keyword>
<feature type="domain" description="CAAX prenyl protease 2/Lysostaphin resistance protein A-like" evidence="1">
    <location>
        <begin position="3"/>
        <end position="59"/>
    </location>
</feature>
<organism evidence="2 3">
    <name type="scientific">Adhaeribacter radiodurans</name>
    <dbReference type="NCBI Taxonomy" id="2745197"/>
    <lineage>
        <taxon>Bacteria</taxon>
        <taxon>Pseudomonadati</taxon>
        <taxon>Bacteroidota</taxon>
        <taxon>Cytophagia</taxon>
        <taxon>Cytophagales</taxon>
        <taxon>Hymenobacteraceae</taxon>
        <taxon>Adhaeribacter</taxon>
    </lineage>
</organism>
<dbReference type="Pfam" id="PF02517">
    <property type="entry name" value="Rce1-like"/>
    <property type="match status" value="1"/>
</dbReference>
<gene>
    <name evidence="2" type="ORF">HUW48_21485</name>
</gene>
<dbReference type="GO" id="GO:0004175">
    <property type="term" value="F:endopeptidase activity"/>
    <property type="evidence" value="ECO:0007669"/>
    <property type="project" value="UniProtKB-ARBA"/>
</dbReference>
<evidence type="ECO:0000259" key="1">
    <source>
        <dbReference type="Pfam" id="PF02517"/>
    </source>
</evidence>
<reference evidence="2 3" key="1">
    <citation type="submission" date="2020-08" db="EMBL/GenBank/DDBJ databases">
        <title>Adhaeribacter dokdonensis sp. nov., isolated from the rhizosphere of Elymus tsukushiensis, a plant native to the Dokdo Islands, Republic of Korea.</title>
        <authorList>
            <person name="Ghim S.Y."/>
        </authorList>
    </citation>
    <scope>NUCLEOTIDE SEQUENCE [LARGE SCALE GENOMIC DNA]</scope>
    <source>
        <strain evidence="2 3">KUDC8001</strain>
    </source>
</reference>
<sequence length="85" mass="9848">MGFILLSSDFYILNHIYALSNGPTQFINLFVIGLMLTLPLINTQNLWYTVGAHWAGNIIYRFTNNVVTLKVALIRFREFGNLLYY</sequence>
<dbReference type="AlphaFoldDB" id="A0A7L7LCD2"/>
<dbReference type="KEGG" id="add:HUW48_21485"/>
<keyword evidence="2" id="KW-0378">Hydrolase</keyword>
<keyword evidence="2" id="KW-0482">Metalloprotease</keyword>
<keyword evidence="3" id="KW-1185">Reference proteome</keyword>
<dbReference type="EMBL" id="CP055153">
    <property type="protein sequence ID" value="QMU30433.1"/>
    <property type="molecule type" value="Genomic_DNA"/>
</dbReference>
<dbReference type="GO" id="GO:0080120">
    <property type="term" value="P:CAAX-box protein maturation"/>
    <property type="evidence" value="ECO:0007669"/>
    <property type="project" value="UniProtKB-ARBA"/>
</dbReference>
<protein>
    <submittedName>
        <fullName evidence="2">CPBP family intramembrane metalloprotease</fullName>
    </submittedName>
</protein>
<evidence type="ECO:0000313" key="3">
    <source>
        <dbReference type="Proteomes" id="UP000514509"/>
    </source>
</evidence>
<evidence type="ECO:0000313" key="2">
    <source>
        <dbReference type="EMBL" id="QMU30433.1"/>
    </source>
</evidence>
<accession>A0A7L7LCD2</accession>
<dbReference type="Proteomes" id="UP000514509">
    <property type="component" value="Chromosome"/>
</dbReference>
<dbReference type="GO" id="GO:0008237">
    <property type="term" value="F:metallopeptidase activity"/>
    <property type="evidence" value="ECO:0007669"/>
    <property type="project" value="UniProtKB-KW"/>
</dbReference>
<proteinExistence type="predicted"/>